<evidence type="ECO:0000256" key="11">
    <source>
        <dbReference type="ARBA" id="ARBA00036320"/>
    </source>
</evidence>
<evidence type="ECO:0000256" key="3">
    <source>
        <dbReference type="ARBA" id="ARBA00022670"/>
    </source>
</evidence>
<dbReference type="PaxDb" id="7159-AAEL000190-PA"/>
<dbReference type="OMA" id="YSRYHIC"/>
<dbReference type="GO" id="GO:0006508">
    <property type="term" value="P:proteolysis"/>
    <property type="evidence" value="ECO:0007669"/>
    <property type="project" value="UniProtKB-KW"/>
</dbReference>
<evidence type="ECO:0000256" key="9">
    <source>
        <dbReference type="ARBA" id="ARBA00023157"/>
    </source>
</evidence>
<name>Q17PY0_AEDAE</name>
<dbReference type="PANTHER" id="PTHR24276">
    <property type="entry name" value="POLYSERASE-RELATED"/>
    <property type="match status" value="1"/>
</dbReference>
<dbReference type="PANTHER" id="PTHR24276:SF97">
    <property type="entry name" value="GH13245P2-RELATED"/>
    <property type="match status" value="1"/>
</dbReference>
<evidence type="ECO:0000256" key="12">
    <source>
        <dbReference type="ARBA" id="ARBA00038868"/>
    </source>
</evidence>
<evidence type="ECO:0000313" key="16">
    <source>
        <dbReference type="EMBL" id="EAT48814.1"/>
    </source>
</evidence>
<dbReference type="PROSITE" id="PS00135">
    <property type="entry name" value="TRYPSIN_SER"/>
    <property type="match status" value="1"/>
</dbReference>
<comment type="subcellular location">
    <subcellularLocation>
        <location evidence="1">Secreted</location>
    </subcellularLocation>
</comment>
<dbReference type="VEuPathDB" id="VectorBase:AAEL024571"/>
<keyword evidence="3 14" id="KW-0645">Protease</keyword>
<evidence type="ECO:0000256" key="6">
    <source>
        <dbReference type="ARBA" id="ARBA00022801"/>
    </source>
</evidence>
<dbReference type="PRINTS" id="PR00722">
    <property type="entry name" value="CHYMOTRYPSIN"/>
</dbReference>
<comment type="function">
    <text evidence="13">Major function may be to aid in digestion of the blood meal.</text>
</comment>
<evidence type="ECO:0000256" key="5">
    <source>
        <dbReference type="ARBA" id="ARBA00022757"/>
    </source>
</evidence>
<evidence type="ECO:0000256" key="14">
    <source>
        <dbReference type="RuleBase" id="RU363034"/>
    </source>
</evidence>
<keyword evidence="4" id="KW-0732">Signal</keyword>
<dbReference type="AlphaFoldDB" id="Q17PY0"/>
<evidence type="ECO:0000256" key="2">
    <source>
        <dbReference type="ARBA" id="ARBA00022525"/>
    </source>
</evidence>
<dbReference type="SMART" id="SM00020">
    <property type="entry name" value="Tryp_SPc"/>
    <property type="match status" value="1"/>
</dbReference>
<keyword evidence="9" id="KW-1015">Disulfide bond</keyword>
<keyword evidence="5" id="KW-0222">Digestion</keyword>
<evidence type="ECO:0000256" key="1">
    <source>
        <dbReference type="ARBA" id="ARBA00004613"/>
    </source>
</evidence>
<dbReference type="SUPFAM" id="SSF50494">
    <property type="entry name" value="Trypsin-like serine proteases"/>
    <property type="match status" value="1"/>
</dbReference>
<evidence type="ECO:0000256" key="13">
    <source>
        <dbReference type="ARBA" id="ARBA00060213"/>
    </source>
</evidence>
<reference evidence="16" key="1">
    <citation type="submission" date="2005-10" db="EMBL/GenBank/DDBJ databases">
        <authorList>
            <person name="Loftus B.J."/>
            <person name="Nene V.M."/>
            <person name="Hannick L.I."/>
            <person name="Bidwell S."/>
            <person name="Haas B."/>
            <person name="Amedeo P."/>
            <person name="Orvis J."/>
            <person name="Wortman J.R."/>
            <person name="White O.R."/>
            <person name="Salzberg S."/>
            <person name="Shumway M."/>
            <person name="Koo H."/>
            <person name="Zhao Y."/>
            <person name="Holmes M."/>
            <person name="Miller J."/>
            <person name="Schatz M."/>
            <person name="Pop M."/>
            <person name="Pai G."/>
            <person name="Utterback T."/>
            <person name="Rogers Y.-H."/>
            <person name="Kravitz S."/>
            <person name="Fraser C.M."/>
        </authorList>
    </citation>
    <scope>NUCLEOTIDE SEQUENCE</scope>
    <source>
        <strain evidence="16">Liverpool</strain>
    </source>
</reference>
<dbReference type="InterPro" id="IPR009003">
    <property type="entry name" value="Peptidase_S1_PA"/>
</dbReference>
<dbReference type="CDD" id="cd00190">
    <property type="entry name" value="Tryp_SPc"/>
    <property type="match status" value="1"/>
</dbReference>
<organism evidence="16 17">
    <name type="scientific">Aedes aegypti</name>
    <name type="common">Yellowfever mosquito</name>
    <name type="synonym">Culex aegypti</name>
    <dbReference type="NCBI Taxonomy" id="7159"/>
    <lineage>
        <taxon>Eukaryota</taxon>
        <taxon>Metazoa</taxon>
        <taxon>Ecdysozoa</taxon>
        <taxon>Arthropoda</taxon>
        <taxon>Hexapoda</taxon>
        <taxon>Insecta</taxon>
        <taxon>Pterygota</taxon>
        <taxon>Neoptera</taxon>
        <taxon>Endopterygota</taxon>
        <taxon>Diptera</taxon>
        <taxon>Nematocera</taxon>
        <taxon>Culicoidea</taxon>
        <taxon>Culicidae</taxon>
        <taxon>Culicinae</taxon>
        <taxon>Aedini</taxon>
        <taxon>Aedes</taxon>
        <taxon>Stegomyia</taxon>
    </lineage>
</organism>
<feature type="domain" description="Peptidase S1" evidence="15">
    <location>
        <begin position="47"/>
        <end position="273"/>
    </location>
</feature>
<dbReference type="MEROPS" id="S01.B79"/>
<dbReference type="InterPro" id="IPR050430">
    <property type="entry name" value="Peptidase_S1"/>
</dbReference>
<dbReference type="GO" id="GO:0005576">
    <property type="term" value="C:extracellular region"/>
    <property type="evidence" value="ECO:0007669"/>
    <property type="project" value="UniProtKB-SubCell"/>
</dbReference>
<comment type="catalytic activity">
    <reaction evidence="11">
        <text>Preferential cleavage: Arg-|-Xaa, Lys-|-Xaa.</text>
        <dbReference type="EC" id="3.4.21.4"/>
    </reaction>
</comment>
<evidence type="ECO:0000256" key="8">
    <source>
        <dbReference type="ARBA" id="ARBA00023145"/>
    </source>
</evidence>
<reference evidence="16" key="3">
    <citation type="submission" date="2012-09" db="EMBL/GenBank/DDBJ databases">
        <authorList>
            <consortium name="VectorBase"/>
        </authorList>
    </citation>
    <scope>NUCLEOTIDE SEQUENCE</scope>
    <source>
        <strain evidence="16">Liverpool</strain>
    </source>
</reference>
<keyword evidence="2" id="KW-0964">Secreted</keyword>
<evidence type="ECO:0000259" key="15">
    <source>
        <dbReference type="PROSITE" id="PS50240"/>
    </source>
</evidence>
<keyword evidence="6 14" id="KW-0378">Hydrolase</keyword>
<sequence>MDARFCSFADRQSGVHGFKKSSESKMGDLILKPRMISKSHHTSQFRIINGASASITQFPYLVSVQRKTFYSRYHICGGTFISLQWIMTAAHCLVAETTDGLVIRAESSFHDRGGVLLRVDVIIVHDQYANTDDDYDFGLIRLRRPFRRAQVVGLRNGPKRFPPGFLCDVMGWGKTNYSKVSYRLRRVSLPIVKQSICQAAYRGRRYNVTRRMLCAGFTEGGQDACKGDSGGPLVCNKTLTGIISWAIGCASRNFYGVYSDITQVRAWIRNKTGV</sequence>
<dbReference type="InterPro" id="IPR001314">
    <property type="entry name" value="Peptidase_S1A"/>
</dbReference>
<protein>
    <recommendedName>
        <fullName evidence="12">trypsin</fullName>
        <ecNumber evidence="12">3.4.21.4</ecNumber>
    </recommendedName>
</protein>
<evidence type="ECO:0000256" key="10">
    <source>
        <dbReference type="ARBA" id="ARBA00024195"/>
    </source>
</evidence>
<dbReference type="eggNOG" id="KOG3627">
    <property type="taxonomic scope" value="Eukaryota"/>
</dbReference>
<dbReference type="PhylomeDB" id="Q17PY0"/>
<dbReference type="InterPro" id="IPR043504">
    <property type="entry name" value="Peptidase_S1_PA_chymotrypsin"/>
</dbReference>
<gene>
    <name evidence="16" type="ORF">AaeL_AAEL000190</name>
</gene>
<dbReference type="GO" id="GO:0007586">
    <property type="term" value="P:digestion"/>
    <property type="evidence" value="ECO:0007669"/>
    <property type="project" value="UniProtKB-KW"/>
</dbReference>
<dbReference type="InterPro" id="IPR001254">
    <property type="entry name" value="Trypsin_dom"/>
</dbReference>
<dbReference type="PROSITE" id="PS50240">
    <property type="entry name" value="TRYPSIN_DOM"/>
    <property type="match status" value="1"/>
</dbReference>
<dbReference type="Pfam" id="PF00089">
    <property type="entry name" value="Trypsin"/>
    <property type="match status" value="1"/>
</dbReference>
<keyword evidence="7 14" id="KW-0720">Serine protease</keyword>
<dbReference type="EMBL" id="CH477188">
    <property type="protein sequence ID" value="EAT48814.1"/>
    <property type="molecule type" value="Genomic_DNA"/>
</dbReference>
<dbReference type="PROSITE" id="PS00134">
    <property type="entry name" value="TRYPSIN_HIS"/>
    <property type="match status" value="1"/>
</dbReference>
<accession>Q17PY0</accession>
<reference evidence="16" key="2">
    <citation type="journal article" date="2007" name="Science">
        <title>Genome sequence of Aedes aegypti, a major arbovirus vector.</title>
        <authorList>
            <person name="Nene V."/>
            <person name="Wortman J.R."/>
            <person name="Lawson D."/>
            <person name="Haas B."/>
            <person name="Kodira C."/>
            <person name="Tu Z.J."/>
            <person name="Loftus B."/>
            <person name="Xi Z."/>
            <person name="Megy K."/>
            <person name="Grabherr M."/>
            <person name="Ren Q."/>
            <person name="Zdobnov E.M."/>
            <person name="Lobo N.F."/>
            <person name="Campbell K.S."/>
            <person name="Brown S.E."/>
            <person name="Bonaldo M.F."/>
            <person name="Zhu J."/>
            <person name="Sinkins S.P."/>
            <person name="Hogenkamp D.G."/>
            <person name="Amedeo P."/>
            <person name="Arensburger P."/>
            <person name="Atkinson P.W."/>
            <person name="Bidwell S."/>
            <person name="Biedler J."/>
            <person name="Birney E."/>
            <person name="Bruggner R.V."/>
            <person name="Costas J."/>
            <person name="Coy M.R."/>
            <person name="Crabtree J."/>
            <person name="Crawford M."/>
            <person name="Debruyn B."/>
            <person name="Decaprio D."/>
            <person name="Eiglmeier K."/>
            <person name="Eisenstadt E."/>
            <person name="El-Dorry H."/>
            <person name="Gelbart W.M."/>
            <person name="Gomes S.L."/>
            <person name="Hammond M."/>
            <person name="Hannick L.I."/>
            <person name="Hogan J.R."/>
            <person name="Holmes M.H."/>
            <person name="Jaffe D."/>
            <person name="Johnston J.S."/>
            <person name="Kennedy R.C."/>
            <person name="Koo H."/>
            <person name="Kravitz S."/>
            <person name="Kriventseva E.V."/>
            <person name="Kulp D."/>
            <person name="Labutti K."/>
            <person name="Lee E."/>
            <person name="Li S."/>
            <person name="Lovin D.D."/>
            <person name="Mao C."/>
            <person name="Mauceli E."/>
            <person name="Menck C.F."/>
            <person name="Miller J.R."/>
            <person name="Montgomery P."/>
            <person name="Mori A."/>
            <person name="Nascimento A.L."/>
            <person name="Naveira H.F."/>
            <person name="Nusbaum C."/>
            <person name="O'leary S."/>
            <person name="Orvis J."/>
            <person name="Pertea M."/>
            <person name="Quesneville H."/>
            <person name="Reidenbach K.R."/>
            <person name="Rogers Y.H."/>
            <person name="Roth C.W."/>
            <person name="Schneider J.R."/>
            <person name="Schatz M."/>
            <person name="Shumway M."/>
            <person name="Stanke M."/>
            <person name="Stinson E.O."/>
            <person name="Tubio J.M."/>
            <person name="Vanzee J.P."/>
            <person name="Verjovski-Almeida S."/>
            <person name="Werner D."/>
            <person name="White O."/>
            <person name="Wyder S."/>
            <person name="Zeng Q."/>
            <person name="Zhao Q."/>
            <person name="Zhao Y."/>
            <person name="Hill C.A."/>
            <person name="Raikhel A.S."/>
            <person name="Soares M.B."/>
            <person name="Knudson D.L."/>
            <person name="Lee N.H."/>
            <person name="Galagan J."/>
            <person name="Salzberg S.L."/>
            <person name="Paulsen I.T."/>
            <person name="Dimopoulos G."/>
            <person name="Collins F.H."/>
            <person name="Birren B."/>
            <person name="Fraser-Liggett C.M."/>
            <person name="Severson D.W."/>
        </authorList>
    </citation>
    <scope>NUCLEOTIDE SEQUENCE [LARGE SCALE GENOMIC DNA]</scope>
    <source>
        <strain evidence="16">Liverpool</strain>
    </source>
</reference>
<dbReference type="FunFam" id="2.40.10.10:FF:000077">
    <property type="entry name" value="Predicted protein"/>
    <property type="match status" value="1"/>
</dbReference>
<dbReference type="EC" id="3.4.21.4" evidence="12"/>
<evidence type="ECO:0000313" key="17">
    <source>
        <dbReference type="Proteomes" id="UP000682892"/>
    </source>
</evidence>
<evidence type="ECO:0000256" key="7">
    <source>
        <dbReference type="ARBA" id="ARBA00022825"/>
    </source>
</evidence>
<dbReference type="STRING" id="7159.Q17PY0"/>
<dbReference type="Proteomes" id="UP000682892">
    <property type="component" value="Chromosome 3"/>
</dbReference>
<comment type="similarity">
    <text evidence="10">Belongs to the peptidase S1 family. CLIP subfamily.</text>
</comment>
<dbReference type="GO" id="GO:0004252">
    <property type="term" value="F:serine-type endopeptidase activity"/>
    <property type="evidence" value="ECO:0007669"/>
    <property type="project" value="UniProtKB-EC"/>
</dbReference>
<dbReference type="InterPro" id="IPR033116">
    <property type="entry name" value="TRYPSIN_SER"/>
</dbReference>
<keyword evidence="8" id="KW-0865">Zymogen</keyword>
<proteinExistence type="inferred from homology"/>
<dbReference type="Gene3D" id="2.40.10.10">
    <property type="entry name" value="Trypsin-like serine proteases"/>
    <property type="match status" value="1"/>
</dbReference>
<evidence type="ECO:0000256" key="4">
    <source>
        <dbReference type="ARBA" id="ARBA00022729"/>
    </source>
</evidence>
<dbReference type="InterPro" id="IPR018114">
    <property type="entry name" value="TRYPSIN_HIS"/>
</dbReference>